<feature type="region of interest" description="Disordered" evidence="2">
    <location>
        <begin position="249"/>
        <end position="269"/>
    </location>
</feature>
<sequence>MDESHKTAVPQDPGLYGQPPPKRQKKEMTLSSSLDFTSQLTSLISKPSSSSSSTTRARSRPSKSKTADLFANVKVKRKPGAKQLNQEANDKLTLRDPTTTEDEKATLARTRKIMEEKARLYAAMKRGDYIPKEGEAAPLVDFDRKWAENRDTHGEDDDAPSSDSDNGNSDNETGPEEMVEYEDEFGRLRMAPKSQYLAHQRRIARGLAASSALEEMSARPKAPENIIYGEAIQAEAFVAVDEERMEELARKRDRSVTPPEAKHYDAREEIRNRGTGFYAFSKDEEERKRAMENLDLEREETERARQEREAAKERKRREVEERRRMVLEKRRAKGEEKAKVMAESFLEGLEPELLAQQEDRSRTDPGSANDGGGGHGAEGDSAGDGLATDSAD</sequence>
<feature type="compositionally biased region" description="Basic and acidic residues" evidence="2">
    <location>
        <begin position="130"/>
        <end position="153"/>
    </location>
</feature>
<organism evidence="3 4">
    <name type="scientific">Coniochaeta pulveracea</name>
    <dbReference type="NCBI Taxonomy" id="177199"/>
    <lineage>
        <taxon>Eukaryota</taxon>
        <taxon>Fungi</taxon>
        <taxon>Dikarya</taxon>
        <taxon>Ascomycota</taxon>
        <taxon>Pezizomycotina</taxon>
        <taxon>Sordariomycetes</taxon>
        <taxon>Sordariomycetidae</taxon>
        <taxon>Coniochaetales</taxon>
        <taxon>Coniochaetaceae</taxon>
        <taxon>Coniochaeta</taxon>
    </lineage>
</organism>
<name>A0A420YLE0_9PEZI</name>
<feature type="compositionally biased region" description="Polar residues" evidence="2">
    <location>
        <begin position="29"/>
        <end position="44"/>
    </location>
</feature>
<evidence type="ECO:0000256" key="2">
    <source>
        <dbReference type="SAM" id="MobiDB-lite"/>
    </source>
</evidence>
<dbReference type="PANTHER" id="PTHR15885">
    <property type="entry name" value="COILED-COIL DOMAIN-CONTAINING PROTEIN 174"/>
    <property type="match status" value="1"/>
</dbReference>
<feature type="compositionally biased region" description="Basic and acidic residues" evidence="2">
    <location>
        <begin position="260"/>
        <end position="269"/>
    </location>
</feature>
<feature type="compositionally biased region" description="Low complexity" evidence="2">
    <location>
        <begin position="45"/>
        <end position="56"/>
    </location>
</feature>
<dbReference type="InterPro" id="IPR025066">
    <property type="entry name" value="CCDC174-like"/>
</dbReference>
<reference evidence="3 4" key="1">
    <citation type="submission" date="2018-08" db="EMBL/GenBank/DDBJ databases">
        <title>Draft genome of the lignicolous fungus Coniochaeta pulveracea.</title>
        <authorList>
            <person name="Borstlap C.J."/>
            <person name="De Witt R.N."/>
            <person name="Botha A."/>
            <person name="Volschenk H."/>
        </authorList>
    </citation>
    <scope>NUCLEOTIDE SEQUENCE [LARGE SCALE GENOMIC DNA]</scope>
    <source>
        <strain evidence="3 4">CAB683</strain>
    </source>
</reference>
<evidence type="ECO:0000313" key="4">
    <source>
        <dbReference type="Proteomes" id="UP000275385"/>
    </source>
</evidence>
<comment type="caution">
    <text evidence="3">The sequence shown here is derived from an EMBL/GenBank/DDBJ whole genome shotgun (WGS) entry which is preliminary data.</text>
</comment>
<feature type="region of interest" description="Disordered" evidence="2">
    <location>
        <begin position="283"/>
        <end position="392"/>
    </location>
</feature>
<feature type="region of interest" description="Disordered" evidence="2">
    <location>
        <begin position="1"/>
        <end position="105"/>
    </location>
</feature>
<feature type="compositionally biased region" description="Low complexity" evidence="2">
    <location>
        <begin position="161"/>
        <end position="171"/>
    </location>
</feature>
<evidence type="ECO:0000256" key="1">
    <source>
        <dbReference type="ARBA" id="ARBA00023054"/>
    </source>
</evidence>
<keyword evidence="1" id="KW-0175">Coiled coil</keyword>
<evidence type="ECO:0000313" key="3">
    <source>
        <dbReference type="EMBL" id="RKU48699.1"/>
    </source>
</evidence>
<dbReference type="AlphaFoldDB" id="A0A420YLE0"/>
<dbReference type="EMBL" id="QVQW01000004">
    <property type="protein sequence ID" value="RKU48699.1"/>
    <property type="molecule type" value="Genomic_DNA"/>
</dbReference>
<dbReference type="Pfam" id="PF13300">
    <property type="entry name" value="DUF4078"/>
    <property type="match status" value="1"/>
</dbReference>
<feature type="compositionally biased region" description="Basic and acidic residues" evidence="2">
    <location>
        <begin position="283"/>
        <end position="340"/>
    </location>
</feature>
<dbReference type="STRING" id="177199.A0A420YLE0"/>
<dbReference type="OrthoDB" id="333551at2759"/>
<keyword evidence="4" id="KW-1185">Reference proteome</keyword>
<gene>
    <name evidence="3" type="ORF">DL546_009571</name>
</gene>
<accession>A0A420YLE0</accession>
<dbReference type="Proteomes" id="UP000275385">
    <property type="component" value="Unassembled WGS sequence"/>
</dbReference>
<feature type="region of interest" description="Disordered" evidence="2">
    <location>
        <begin position="130"/>
        <end position="185"/>
    </location>
</feature>
<dbReference type="PANTHER" id="PTHR15885:SF1">
    <property type="entry name" value="COILED-COIL DOMAIN-CONTAINING PROTEIN 174"/>
    <property type="match status" value="1"/>
</dbReference>
<dbReference type="GO" id="GO:0005634">
    <property type="term" value="C:nucleus"/>
    <property type="evidence" value="ECO:0007669"/>
    <property type="project" value="TreeGrafter"/>
</dbReference>
<protein>
    <submittedName>
        <fullName evidence="3">Uncharacterized protein</fullName>
    </submittedName>
</protein>
<feature type="compositionally biased region" description="Acidic residues" evidence="2">
    <location>
        <begin position="173"/>
        <end position="183"/>
    </location>
</feature>
<proteinExistence type="predicted"/>